<evidence type="ECO:0000256" key="1">
    <source>
        <dbReference type="SAM" id="MobiDB-lite"/>
    </source>
</evidence>
<dbReference type="STRING" id="312017.Q24IM2"/>
<dbReference type="RefSeq" id="XP_001027845.2">
    <property type="nucleotide sequence ID" value="XM_001027845.3"/>
</dbReference>
<feature type="domain" description="Spindle assembly abnormal protein 6 N-terminal" evidence="2">
    <location>
        <begin position="46"/>
        <end position="181"/>
    </location>
</feature>
<dbReference type="InParanoid" id="Q24IM2"/>
<evidence type="ECO:0000313" key="3">
    <source>
        <dbReference type="EMBL" id="EAS07603.2"/>
    </source>
</evidence>
<name>Q24IM2_TETTS</name>
<dbReference type="InterPro" id="IPR038558">
    <property type="entry name" value="SAS-6_N_sf"/>
</dbReference>
<feature type="region of interest" description="Disordered" evidence="1">
    <location>
        <begin position="1"/>
        <end position="21"/>
    </location>
</feature>
<dbReference type="AlphaFoldDB" id="Q24IM2"/>
<dbReference type="PANTHER" id="PTHR34230:SF2">
    <property type="entry name" value="SPINDLE ASSEMBLY ABNORMAL PROTEIN 6 N-TERMINAL DOMAIN-CONTAINING PROTEIN"/>
    <property type="match status" value="1"/>
</dbReference>
<evidence type="ECO:0000313" key="4">
    <source>
        <dbReference type="Proteomes" id="UP000009168"/>
    </source>
</evidence>
<accession>Q24IM2</accession>
<evidence type="ECO:0000259" key="2">
    <source>
        <dbReference type="Pfam" id="PF16531"/>
    </source>
</evidence>
<dbReference type="OMA" id="PTIMIEI"/>
<dbReference type="OrthoDB" id="49058at2759"/>
<dbReference type="eggNOG" id="ENOG502RGE2">
    <property type="taxonomic scope" value="Eukaryota"/>
</dbReference>
<dbReference type="Proteomes" id="UP000009168">
    <property type="component" value="Unassembled WGS sequence"/>
</dbReference>
<dbReference type="Gene3D" id="2.170.210.20">
    <property type="entry name" value="Spindle assembly abnormal protein 6, N-terminal domain"/>
    <property type="match status" value="1"/>
</dbReference>
<dbReference type="Pfam" id="PF16531">
    <property type="entry name" value="SAS-6_N"/>
    <property type="match status" value="1"/>
</dbReference>
<gene>
    <name evidence="3" type="ORF">TTHERM_00919520</name>
</gene>
<keyword evidence="4" id="KW-1185">Reference proteome</keyword>
<protein>
    <recommendedName>
        <fullName evidence="2">Spindle assembly abnormal protein 6 N-terminal domain-containing protein</fullName>
    </recommendedName>
</protein>
<proteinExistence type="predicted"/>
<dbReference type="GeneID" id="7840737"/>
<dbReference type="PANTHER" id="PTHR34230">
    <property type="entry name" value="ASSEMBLY ABNORMAL PROTEIN 6, PUTATIVE-RELATED"/>
    <property type="match status" value="1"/>
</dbReference>
<dbReference type="InterPro" id="IPR032396">
    <property type="entry name" value="SAS-6_N"/>
</dbReference>
<organism evidence="3 4">
    <name type="scientific">Tetrahymena thermophila (strain SB210)</name>
    <dbReference type="NCBI Taxonomy" id="312017"/>
    <lineage>
        <taxon>Eukaryota</taxon>
        <taxon>Sar</taxon>
        <taxon>Alveolata</taxon>
        <taxon>Ciliophora</taxon>
        <taxon>Intramacronucleata</taxon>
        <taxon>Oligohymenophorea</taxon>
        <taxon>Hymenostomatida</taxon>
        <taxon>Tetrahymenina</taxon>
        <taxon>Tetrahymenidae</taxon>
        <taxon>Tetrahymena</taxon>
    </lineage>
</organism>
<dbReference type="EMBL" id="GG662213">
    <property type="protein sequence ID" value="EAS07603.2"/>
    <property type="molecule type" value="Genomic_DNA"/>
</dbReference>
<dbReference type="KEGG" id="tet:TTHERM_00919520"/>
<dbReference type="HOGENOM" id="CLU_088418_0_0_1"/>
<sequence length="245" mass="28486">MRGSQVSQVSKQSEMNQSSRSSFQAFEKDYPRFDNLDPSLDGGFKIIYIQELPITIKLLEGIESFNETTNVEPILIKMMQKTTGKEKRLDTIKIELTTEADLFFNFVFEANDVTFLKMKKKQKWNIDFDQLSSSIIKMLTSCQKDPHSFQLAFEINKDLNAELVICQTTEFKQVELMKLDFMTQSQENIRQSVVFRFNLVKAKVMIATQRVNDTITVLQENNPILCDFIKKNTSLVRPKQYSPNY</sequence>
<reference evidence="4" key="1">
    <citation type="journal article" date="2006" name="PLoS Biol.">
        <title>Macronuclear genome sequence of the ciliate Tetrahymena thermophila, a model eukaryote.</title>
        <authorList>
            <person name="Eisen J.A."/>
            <person name="Coyne R.S."/>
            <person name="Wu M."/>
            <person name="Wu D."/>
            <person name="Thiagarajan M."/>
            <person name="Wortman J.R."/>
            <person name="Badger J.H."/>
            <person name="Ren Q."/>
            <person name="Amedeo P."/>
            <person name="Jones K.M."/>
            <person name="Tallon L.J."/>
            <person name="Delcher A.L."/>
            <person name="Salzberg S.L."/>
            <person name="Silva J.C."/>
            <person name="Haas B.J."/>
            <person name="Majoros W.H."/>
            <person name="Farzad M."/>
            <person name="Carlton J.M."/>
            <person name="Smith R.K. Jr."/>
            <person name="Garg J."/>
            <person name="Pearlman R.E."/>
            <person name="Karrer K.M."/>
            <person name="Sun L."/>
            <person name="Manning G."/>
            <person name="Elde N.C."/>
            <person name="Turkewitz A.P."/>
            <person name="Asai D.J."/>
            <person name="Wilkes D.E."/>
            <person name="Wang Y."/>
            <person name="Cai H."/>
            <person name="Collins K."/>
            <person name="Stewart B.A."/>
            <person name="Lee S.R."/>
            <person name="Wilamowska K."/>
            <person name="Weinberg Z."/>
            <person name="Ruzzo W.L."/>
            <person name="Wloga D."/>
            <person name="Gaertig J."/>
            <person name="Frankel J."/>
            <person name="Tsao C.-C."/>
            <person name="Gorovsky M.A."/>
            <person name="Keeling P.J."/>
            <person name="Waller R.F."/>
            <person name="Patron N.J."/>
            <person name="Cherry J.M."/>
            <person name="Stover N.A."/>
            <person name="Krieger C.J."/>
            <person name="del Toro C."/>
            <person name="Ryder H.F."/>
            <person name="Williamson S.C."/>
            <person name="Barbeau R.A."/>
            <person name="Hamilton E.P."/>
            <person name="Orias E."/>
        </authorList>
    </citation>
    <scope>NUCLEOTIDE SEQUENCE [LARGE SCALE GENOMIC DNA]</scope>
    <source>
        <strain evidence="4">SB210</strain>
    </source>
</reference>